<keyword evidence="11" id="KW-1278">Translocase</keyword>
<keyword evidence="12 16" id="KW-1133">Transmembrane helix</keyword>
<dbReference type="SFLD" id="SFLDG00002">
    <property type="entry name" value="C1.7:_P-type_atpase_like"/>
    <property type="match status" value="1"/>
</dbReference>
<dbReference type="Pfam" id="PF00122">
    <property type="entry name" value="E1-E2_ATPase"/>
    <property type="match status" value="1"/>
</dbReference>
<dbReference type="Gene3D" id="2.70.150.10">
    <property type="entry name" value="Calcium-transporting ATPase, cytoplasmic transduction domain A"/>
    <property type="match status" value="1"/>
</dbReference>
<evidence type="ECO:0000256" key="14">
    <source>
        <dbReference type="ARBA" id="ARBA00023136"/>
    </source>
</evidence>
<dbReference type="GO" id="GO:0005524">
    <property type="term" value="F:ATP binding"/>
    <property type="evidence" value="ECO:0007669"/>
    <property type="project" value="UniProtKB-KW"/>
</dbReference>
<dbReference type="GO" id="GO:0005886">
    <property type="term" value="C:plasma membrane"/>
    <property type="evidence" value="ECO:0007669"/>
    <property type="project" value="UniProtKB-SubCell"/>
</dbReference>
<keyword evidence="13" id="KW-0406">Ion transport</keyword>
<dbReference type="PRINTS" id="PR00119">
    <property type="entry name" value="CATATPASE"/>
</dbReference>
<proteinExistence type="inferred from homology"/>
<keyword evidence="4" id="KW-1003">Cell membrane</keyword>
<dbReference type="OrthoDB" id="8588at2157"/>
<dbReference type="Proteomes" id="UP000219453">
    <property type="component" value="Unassembled WGS sequence"/>
</dbReference>
<evidence type="ECO:0000256" key="2">
    <source>
        <dbReference type="ARBA" id="ARBA00006024"/>
    </source>
</evidence>
<keyword evidence="7" id="KW-0479">Metal-binding</keyword>
<dbReference type="PANTHER" id="PTHR43520:SF5">
    <property type="entry name" value="CATION-TRANSPORTING P-TYPE ATPASE-RELATED"/>
    <property type="match status" value="1"/>
</dbReference>
<dbReference type="InterPro" id="IPR023299">
    <property type="entry name" value="ATPase_P-typ_cyto_dom_N"/>
</dbReference>
<protein>
    <submittedName>
        <fullName evidence="18">Cu2+-exporting ATPase</fullName>
    </submittedName>
</protein>
<feature type="transmembrane region" description="Helical" evidence="16">
    <location>
        <begin position="103"/>
        <end position="124"/>
    </location>
</feature>
<feature type="compositionally biased region" description="Basic and acidic residues" evidence="15">
    <location>
        <begin position="50"/>
        <end position="93"/>
    </location>
</feature>
<dbReference type="NCBIfam" id="TIGR01525">
    <property type="entry name" value="ATPase-IB_hvy"/>
    <property type="match status" value="1"/>
</dbReference>
<evidence type="ECO:0000256" key="3">
    <source>
        <dbReference type="ARBA" id="ARBA00022448"/>
    </source>
</evidence>
<reference evidence="18 19" key="1">
    <citation type="submission" date="2017-09" db="EMBL/GenBank/DDBJ databases">
        <authorList>
            <person name="Ehlers B."/>
            <person name="Leendertz F.H."/>
        </authorList>
    </citation>
    <scope>NUCLEOTIDE SEQUENCE [LARGE SCALE GENOMIC DNA]</scope>
    <source>
        <strain evidence="18 19">DSM 27208</strain>
    </source>
</reference>
<feature type="transmembrane region" description="Helical" evidence="16">
    <location>
        <begin position="136"/>
        <end position="157"/>
    </location>
</feature>
<dbReference type="SUPFAM" id="SSF81665">
    <property type="entry name" value="Calcium ATPase, transmembrane domain M"/>
    <property type="match status" value="1"/>
</dbReference>
<dbReference type="GO" id="GO:0043682">
    <property type="term" value="F:P-type divalent copper transporter activity"/>
    <property type="evidence" value="ECO:0007669"/>
    <property type="project" value="TreeGrafter"/>
</dbReference>
<evidence type="ECO:0000256" key="15">
    <source>
        <dbReference type="SAM" id="MobiDB-lite"/>
    </source>
</evidence>
<keyword evidence="9" id="KW-0067">ATP-binding</keyword>
<feature type="compositionally biased region" description="Basic and acidic residues" evidence="15">
    <location>
        <begin position="18"/>
        <end position="43"/>
    </location>
</feature>
<dbReference type="SFLD" id="SFLDS00003">
    <property type="entry name" value="Haloacid_Dehalogenase"/>
    <property type="match status" value="1"/>
</dbReference>
<dbReference type="PROSITE" id="PS00154">
    <property type="entry name" value="ATPASE_E1_E2"/>
    <property type="match status" value="1"/>
</dbReference>
<evidence type="ECO:0000313" key="19">
    <source>
        <dbReference type="Proteomes" id="UP000219453"/>
    </source>
</evidence>
<evidence type="ECO:0000256" key="9">
    <source>
        <dbReference type="ARBA" id="ARBA00022840"/>
    </source>
</evidence>
<dbReference type="InterPro" id="IPR036412">
    <property type="entry name" value="HAD-like_sf"/>
</dbReference>
<dbReference type="GO" id="GO:0055070">
    <property type="term" value="P:copper ion homeostasis"/>
    <property type="evidence" value="ECO:0007669"/>
    <property type="project" value="TreeGrafter"/>
</dbReference>
<evidence type="ECO:0000256" key="8">
    <source>
        <dbReference type="ARBA" id="ARBA00022741"/>
    </source>
</evidence>
<feature type="domain" description="P-type ATPase A" evidence="17">
    <location>
        <begin position="230"/>
        <end position="331"/>
    </location>
</feature>
<dbReference type="GO" id="GO:0016887">
    <property type="term" value="F:ATP hydrolysis activity"/>
    <property type="evidence" value="ECO:0007669"/>
    <property type="project" value="InterPro"/>
</dbReference>
<dbReference type="InterPro" id="IPR044492">
    <property type="entry name" value="P_typ_ATPase_HD_dom"/>
</dbReference>
<name>A0A285N2K8_NATPI</name>
<dbReference type="PANTHER" id="PTHR43520">
    <property type="entry name" value="ATP7, ISOFORM B"/>
    <property type="match status" value="1"/>
</dbReference>
<comment type="similarity">
    <text evidence="2">Belongs to the cation transport ATPase (P-type) (TC 3.A.3) family. Type IB subfamily.</text>
</comment>
<evidence type="ECO:0000256" key="16">
    <source>
        <dbReference type="SAM" id="Phobius"/>
    </source>
</evidence>
<feature type="transmembrane region" description="Helical" evidence="16">
    <location>
        <begin position="380"/>
        <end position="402"/>
    </location>
</feature>
<evidence type="ECO:0000256" key="5">
    <source>
        <dbReference type="ARBA" id="ARBA00022553"/>
    </source>
</evidence>
<dbReference type="InterPro" id="IPR023214">
    <property type="entry name" value="HAD_sf"/>
</dbReference>
<evidence type="ECO:0000256" key="7">
    <source>
        <dbReference type="ARBA" id="ARBA00022723"/>
    </source>
</evidence>
<dbReference type="Gene3D" id="3.40.50.1000">
    <property type="entry name" value="HAD superfamily/HAD-like"/>
    <property type="match status" value="1"/>
</dbReference>
<keyword evidence="5" id="KW-0597">Phosphoprotein</keyword>
<evidence type="ECO:0000256" key="11">
    <source>
        <dbReference type="ARBA" id="ARBA00022967"/>
    </source>
</evidence>
<dbReference type="Gene3D" id="3.40.1110.10">
    <property type="entry name" value="Calcium-transporting ATPase, cytoplasmic domain N"/>
    <property type="match status" value="1"/>
</dbReference>
<dbReference type="InterPro" id="IPR023298">
    <property type="entry name" value="ATPase_P-typ_TM_dom_sf"/>
</dbReference>
<evidence type="ECO:0000259" key="17">
    <source>
        <dbReference type="Pfam" id="PF00122"/>
    </source>
</evidence>
<keyword evidence="3" id="KW-0813">Transport</keyword>
<evidence type="ECO:0000256" key="1">
    <source>
        <dbReference type="ARBA" id="ARBA00004651"/>
    </source>
</evidence>
<feature type="region of interest" description="Disordered" evidence="15">
    <location>
        <begin position="277"/>
        <end position="298"/>
    </location>
</feature>
<dbReference type="InterPro" id="IPR008250">
    <property type="entry name" value="ATPase_P-typ_transduc_dom_A_sf"/>
</dbReference>
<evidence type="ECO:0000256" key="12">
    <source>
        <dbReference type="ARBA" id="ARBA00022989"/>
    </source>
</evidence>
<dbReference type="EMBL" id="OBEJ01000001">
    <property type="protein sequence ID" value="SNZ03669.1"/>
    <property type="molecule type" value="Genomic_DNA"/>
</dbReference>
<feature type="region of interest" description="Disordered" evidence="15">
    <location>
        <begin position="1"/>
        <end position="93"/>
    </location>
</feature>
<evidence type="ECO:0000313" key="18">
    <source>
        <dbReference type="EMBL" id="SNZ03669.1"/>
    </source>
</evidence>
<organism evidence="18 19">
    <name type="scientific">Natronoarchaeum philippinense</name>
    <dbReference type="NCBI Taxonomy" id="558529"/>
    <lineage>
        <taxon>Archaea</taxon>
        <taxon>Methanobacteriati</taxon>
        <taxon>Methanobacteriota</taxon>
        <taxon>Stenosarchaea group</taxon>
        <taxon>Halobacteria</taxon>
        <taxon>Halobacteriales</taxon>
        <taxon>Natronoarchaeaceae</taxon>
    </lineage>
</organism>
<evidence type="ECO:0000256" key="6">
    <source>
        <dbReference type="ARBA" id="ARBA00022692"/>
    </source>
</evidence>
<dbReference type="InterPro" id="IPR027256">
    <property type="entry name" value="P-typ_ATPase_IB"/>
</dbReference>
<dbReference type="SUPFAM" id="SSF56784">
    <property type="entry name" value="HAD-like"/>
    <property type="match status" value="1"/>
</dbReference>
<sequence length="761" mass="81109">MDDHNDTRENPTGGKNQQDNDSHHQHGSGDHDEAVNESDEQRGEQGLLSEETHPAAEGEATHQEHHTHAEHDGEGHASGSHEGHGEGHGGMHAGHEQMFRRRFFVSTLLSIPVLLYSETLQAWLGFSVPAFPGSEWINPVFAVIVFAYGGVPFLQMAMPELKDRSPGMMTLISMAITVAFVYSLASVVFPTQSAFFWELVTLIDIMLLGHWIEMRSVRRASSAVDELAKLMPDTAERITNDGDTEEVSVSELSEGDLVLVRPGASVPADGIVEEGDSDVEESMITGESKPVSKEPGDEVIGGTINGDGSLRVRVGATGEETTLAGIMRLVEEAQQSKSKTQVLADRAAGWLFYVALGAAVVTAIAWTIAVSFDATVIERVVTVLVIACPHALGLAIPLVVAINTSLAARNGMLVRDRIAMEEARNLDAIIFDKTGTLTEGEHGVVDMVTVDGVAEDEALALAAAVESDSEHMIARAIREAAEQRDLTAPDAADFEAIKGRGVRASVDGNEVYVGGPNLLTQLDSEVPNHLQRFADEAGQNAQTVVYLVRERELVAAFAMADVIREESYAVVDALHDLGIEVAMLTGDSQDVANAVADELKIDTVFAEVLPEDKDKKVQELQDEGKLVGMVGDGVNDAPALTRADVGIAIGSGTDVAVQSADVILVQNNPMDVVRLVKLSRASYRKMQENIVWAAGYNVFAIPLAAGVLAPIGTLLSPAVGALLMSLSTVIVAINAQLLRRVDLDLPSLPGVDASGHPSAAD</sequence>
<dbReference type="NCBIfam" id="TIGR01511">
    <property type="entry name" value="ATPase-IB1_Cu"/>
    <property type="match status" value="1"/>
</dbReference>
<feature type="transmembrane region" description="Helical" evidence="16">
    <location>
        <begin position="718"/>
        <end position="738"/>
    </location>
</feature>
<keyword evidence="19" id="KW-1185">Reference proteome</keyword>
<dbReference type="NCBIfam" id="TIGR01494">
    <property type="entry name" value="ATPase_P-type"/>
    <property type="match status" value="1"/>
</dbReference>
<dbReference type="InterPro" id="IPR018303">
    <property type="entry name" value="ATPase_P-typ_P_site"/>
</dbReference>
<dbReference type="SFLD" id="SFLDF00027">
    <property type="entry name" value="p-type_atpase"/>
    <property type="match status" value="1"/>
</dbReference>
<feature type="transmembrane region" description="Helical" evidence="16">
    <location>
        <begin position="195"/>
        <end position="212"/>
    </location>
</feature>
<evidence type="ECO:0000256" key="10">
    <source>
        <dbReference type="ARBA" id="ARBA00022842"/>
    </source>
</evidence>
<keyword evidence="6 16" id="KW-0812">Transmembrane</keyword>
<dbReference type="FunFam" id="2.70.150.10:FF:000002">
    <property type="entry name" value="Copper-transporting ATPase 1, putative"/>
    <property type="match status" value="1"/>
</dbReference>
<dbReference type="AlphaFoldDB" id="A0A285N2K8"/>
<dbReference type="PRINTS" id="PR00120">
    <property type="entry name" value="HATPASE"/>
</dbReference>
<feature type="transmembrane region" description="Helical" evidence="16">
    <location>
        <begin position="690"/>
        <end position="712"/>
    </location>
</feature>
<dbReference type="RefSeq" id="WP_097007381.1">
    <property type="nucleotide sequence ID" value="NZ_OBEJ01000001.1"/>
</dbReference>
<evidence type="ECO:0000256" key="13">
    <source>
        <dbReference type="ARBA" id="ARBA00023065"/>
    </source>
</evidence>
<dbReference type="Pfam" id="PF00702">
    <property type="entry name" value="Hydrolase"/>
    <property type="match status" value="1"/>
</dbReference>
<evidence type="ECO:0000256" key="4">
    <source>
        <dbReference type="ARBA" id="ARBA00022475"/>
    </source>
</evidence>
<feature type="transmembrane region" description="Helical" evidence="16">
    <location>
        <begin position="347"/>
        <end position="368"/>
    </location>
</feature>
<comment type="subcellular location">
    <subcellularLocation>
        <location evidence="1">Cell membrane</location>
        <topology evidence="1">Multi-pass membrane protein</topology>
    </subcellularLocation>
</comment>
<dbReference type="InterPro" id="IPR001757">
    <property type="entry name" value="P_typ_ATPase"/>
</dbReference>
<keyword evidence="14 16" id="KW-0472">Membrane</keyword>
<gene>
    <name evidence="18" type="ORF">SAMN06269185_0339</name>
</gene>
<accession>A0A285N2K8</accession>
<dbReference type="InterPro" id="IPR059000">
    <property type="entry name" value="ATPase_P-type_domA"/>
</dbReference>
<dbReference type="GO" id="GO:0005507">
    <property type="term" value="F:copper ion binding"/>
    <property type="evidence" value="ECO:0007669"/>
    <property type="project" value="TreeGrafter"/>
</dbReference>
<keyword evidence="8" id="KW-0547">Nucleotide-binding</keyword>
<dbReference type="SUPFAM" id="SSF81653">
    <property type="entry name" value="Calcium ATPase, transduction domain A"/>
    <property type="match status" value="1"/>
</dbReference>
<keyword evidence="10" id="KW-0460">Magnesium</keyword>
<feature type="transmembrane region" description="Helical" evidence="16">
    <location>
        <begin position="169"/>
        <end position="189"/>
    </location>
</feature>